<evidence type="ECO:0000313" key="9">
    <source>
        <dbReference type="Proteomes" id="UP000245207"/>
    </source>
</evidence>
<gene>
    <name evidence="8" type="ORF">CTI12_AA247970</name>
</gene>
<keyword evidence="2 7" id="KW-0677">Repeat</keyword>
<dbReference type="GO" id="GO:0009409">
    <property type="term" value="P:response to cold"/>
    <property type="evidence" value="ECO:0007669"/>
    <property type="project" value="TreeGrafter"/>
</dbReference>
<keyword evidence="9" id="KW-1185">Reference proteome</keyword>
<dbReference type="GO" id="GO:0005737">
    <property type="term" value="C:cytoplasm"/>
    <property type="evidence" value="ECO:0007669"/>
    <property type="project" value="TreeGrafter"/>
</dbReference>
<dbReference type="PANTHER" id="PTHR10502">
    <property type="entry name" value="ANNEXIN"/>
    <property type="match status" value="1"/>
</dbReference>
<dbReference type="FunFam" id="1.10.220.10:FF:000008">
    <property type="entry name" value="Annexin"/>
    <property type="match status" value="1"/>
</dbReference>
<dbReference type="FunFam" id="1.10.220.10:FF:000009">
    <property type="entry name" value="Annexin"/>
    <property type="match status" value="1"/>
</dbReference>
<feature type="binding site" evidence="6">
    <location>
        <position position="257"/>
    </location>
    <ligand>
        <name>Ca(2+)</name>
        <dbReference type="ChEBI" id="CHEBI:29108"/>
        <label>2</label>
    </ligand>
</feature>
<dbReference type="EMBL" id="PKPP01002495">
    <property type="protein sequence ID" value="PWA74895.1"/>
    <property type="molecule type" value="Genomic_DNA"/>
</dbReference>
<comment type="domain">
    <text evidence="7">A pair of annexin repeats may form one binding site for calcium and phospholipid.</text>
</comment>
<dbReference type="GO" id="GO:0001786">
    <property type="term" value="F:phosphatidylserine binding"/>
    <property type="evidence" value="ECO:0007669"/>
    <property type="project" value="TreeGrafter"/>
</dbReference>
<feature type="binding site" evidence="6">
    <location>
        <position position="253"/>
    </location>
    <ligand>
        <name>Ca(2+)</name>
        <dbReference type="ChEBI" id="CHEBI:29108"/>
        <label>2</label>
    </ligand>
</feature>
<organism evidence="8 9">
    <name type="scientific">Artemisia annua</name>
    <name type="common">Sweet wormwood</name>
    <dbReference type="NCBI Taxonomy" id="35608"/>
    <lineage>
        <taxon>Eukaryota</taxon>
        <taxon>Viridiplantae</taxon>
        <taxon>Streptophyta</taxon>
        <taxon>Embryophyta</taxon>
        <taxon>Tracheophyta</taxon>
        <taxon>Spermatophyta</taxon>
        <taxon>Magnoliopsida</taxon>
        <taxon>eudicotyledons</taxon>
        <taxon>Gunneridae</taxon>
        <taxon>Pentapetalae</taxon>
        <taxon>asterids</taxon>
        <taxon>campanulids</taxon>
        <taxon>Asterales</taxon>
        <taxon>Asteraceae</taxon>
        <taxon>Asteroideae</taxon>
        <taxon>Anthemideae</taxon>
        <taxon>Artemisiinae</taxon>
        <taxon>Artemisia</taxon>
    </lineage>
</organism>
<dbReference type="STRING" id="35608.A0A2U1NN01"/>
<dbReference type="FunFam" id="1.10.220.10:FF:000001">
    <property type="entry name" value="Annexin"/>
    <property type="match status" value="1"/>
</dbReference>
<feature type="binding site" evidence="6">
    <location>
        <position position="27"/>
    </location>
    <ligand>
        <name>Ca(2+)</name>
        <dbReference type="ChEBI" id="CHEBI:29108"/>
        <label>1</label>
    </ligand>
</feature>
<keyword evidence="3 6" id="KW-0106">Calcium</keyword>
<feature type="binding site" evidence="6">
    <location>
        <position position="25"/>
    </location>
    <ligand>
        <name>Ca(2+)</name>
        <dbReference type="ChEBI" id="CHEBI:29108"/>
        <label>1</label>
    </ligand>
</feature>
<dbReference type="SUPFAM" id="SSF47874">
    <property type="entry name" value="Annexin"/>
    <property type="match status" value="1"/>
</dbReference>
<evidence type="ECO:0000256" key="2">
    <source>
        <dbReference type="ARBA" id="ARBA00022737"/>
    </source>
</evidence>
<dbReference type="OrthoDB" id="37886at2759"/>
<evidence type="ECO:0000256" key="1">
    <source>
        <dbReference type="ARBA" id="ARBA00022723"/>
    </source>
</evidence>
<dbReference type="PRINTS" id="PR00196">
    <property type="entry name" value="ANNEXIN"/>
</dbReference>
<dbReference type="PRINTS" id="PR01814">
    <property type="entry name" value="ANNEXINPLANT"/>
</dbReference>
<dbReference type="AlphaFoldDB" id="A0A2U1NN01"/>
<dbReference type="GO" id="GO:0005544">
    <property type="term" value="F:calcium-dependent phospholipid binding"/>
    <property type="evidence" value="ECO:0007669"/>
    <property type="project" value="UniProtKB-KW"/>
</dbReference>
<dbReference type="InterPro" id="IPR009118">
    <property type="entry name" value="AnnexinD_plant"/>
</dbReference>
<dbReference type="InterPro" id="IPR001464">
    <property type="entry name" value="Annexin"/>
</dbReference>
<dbReference type="GO" id="GO:0009414">
    <property type="term" value="P:response to water deprivation"/>
    <property type="evidence" value="ECO:0007669"/>
    <property type="project" value="TreeGrafter"/>
</dbReference>
<dbReference type="Proteomes" id="UP000245207">
    <property type="component" value="Unassembled WGS sequence"/>
</dbReference>
<dbReference type="GO" id="GO:0005886">
    <property type="term" value="C:plasma membrane"/>
    <property type="evidence" value="ECO:0007669"/>
    <property type="project" value="TreeGrafter"/>
</dbReference>
<dbReference type="Gene3D" id="1.10.220.10">
    <property type="entry name" value="Annexin"/>
    <property type="match status" value="4"/>
</dbReference>
<dbReference type="SMART" id="SM00335">
    <property type="entry name" value="ANX"/>
    <property type="match status" value="3"/>
</dbReference>
<evidence type="ECO:0000256" key="6">
    <source>
        <dbReference type="PIRSR" id="PIRSR609118-1"/>
    </source>
</evidence>
<evidence type="ECO:0000313" key="8">
    <source>
        <dbReference type="EMBL" id="PWA74895.1"/>
    </source>
</evidence>
<dbReference type="GO" id="GO:0005509">
    <property type="term" value="F:calcium ion binding"/>
    <property type="evidence" value="ECO:0007669"/>
    <property type="project" value="InterPro"/>
</dbReference>
<reference evidence="8 9" key="1">
    <citation type="journal article" date="2018" name="Mol. Plant">
        <title>The genome of Artemisia annua provides insight into the evolution of Asteraceae family and artemisinin biosynthesis.</title>
        <authorList>
            <person name="Shen Q."/>
            <person name="Zhang L."/>
            <person name="Liao Z."/>
            <person name="Wang S."/>
            <person name="Yan T."/>
            <person name="Shi P."/>
            <person name="Liu M."/>
            <person name="Fu X."/>
            <person name="Pan Q."/>
            <person name="Wang Y."/>
            <person name="Lv Z."/>
            <person name="Lu X."/>
            <person name="Zhang F."/>
            <person name="Jiang W."/>
            <person name="Ma Y."/>
            <person name="Chen M."/>
            <person name="Hao X."/>
            <person name="Li L."/>
            <person name="Tang Y."/>
            <person name="Lv G."/>
            <person name="Zhou Y."/>
            <person name="Sun X."/>
            <person name="Brodelius P.E."/>
            <person name="Rose J.K.C."/>
            <person name="Tang K."/>
        </authorList>
    </citation>
    <scope>NUCLEOTIDE SEQUENCE [LARGE SCALE GENOMIC DNA]</scope>
    <source>
        <strain evidence="9">cv. Huhao1</strain>
        <tissue evidence="8">Leaf</tissue>
    </source>
</reference>
<evidence type="ECO:0000256" key="7">
    <source>
        <dbReference type="RuleBase" id="RU003540"/>
    </source>
</evidence>
<proteinExistence type="inferred from homology"/>
<dbReference type="GO" id="GO:0009408">
    <property type="term" value="P:response to heat"/>
    <property type="evidence" value="ECO:0007669"/>
    <property type="project" value="TreeGrafter"/>
</dbReference>
<feature type="binding site" evidence="6">
    <location>
        <position position="297"/>
    </location>
    <ligand>
        <name>Ca(2+)</name>
        <dbReference type="ChEBI" id="CHEBI:29108"/>
        <label>2</label>
    </ligand>
</feature>
<accession>A0A2U1NN01</accession>
<feature type="binding site" evidence="6">
    <location>
        <position position="255"/>
    </location>
    <ligand>
        <name>Ca(2+)</name>
        <dbReference type="ChEBI" id="CHEBI:29108"/>
        <label>2</label>
    </ligand>
</feature>
<dbReference type="InterPro" id="IPR018502">
    <property type="entry name" value="Annexin_repeat"/>
</dbReference>
<comment type="similarity">
    <text evidence="7">Belongs to the annexin family.</text>
</comment>
<dbReference type="InterPro" id="IPR018252">
    <property type="entry name" value="Annexin_repeat_CS"/>
</dbReference>
<dbReference type="PROSITE" id="PS51897">
    <property type="entry name" value="ANNEXIN_2"/>
    <property type="match status" value="4"/>
</dbReference>
<feature type="binding site" evidence="6">
    <location>
        <position position="298"/>
    </location>
    <ligand>
        <name>Ca(2+)</name>
        <dbReference type="ChEBI" id="CHEBI:29108"/>
        <label>3</label>
    </ligand>
</feature>
<evidence type="ECO:0000256" key="3">
    <source>
        <dbReference type="ARBA" id="ARBA00022837"/>
    </source>
</evidence>
<dbReference type="PROSITE" id="PS00223">
    <property type="entry name" value="ANNEXIN_1"/>
    <property type="match status" value="1"/>
</dbReference>
<keyword evidence="4 7" id="KW-0041">Annexin</keyword>
<dbReference type="InterPro" id="IPR037104">
    <property type="entry name" value="Annexin_sf"/>
</dbReference>
<evidence type="ECO:0000256" key="4">
    <source>
        <dbReference type="ARBA" id="ARBA00023216"/>
    </source>
</evidence>
<protein>
    <recommendedName>
        <fullName evidence="7">Annexin</fullName>
    </recommendedName>
</protein>
<keyword evidence="1 6" id="KW-0479">Metal-binding</keyword>
<keyword evidence="5 7" id="KW-0111">Calcium/phospholipid-binding</keyword>
<evidence type="ECO:0000256" key="5">
    <source>
        <dbReference type="ARBA" id="ARBA00023302"/>
    </source>
</evidence>
<dbReference type="Pfam" id="PF00191">
    <property type="entry name" value="Annexin"/>
    <property type="match status" value="4"/>
</dbReference>
<feature type="binding site" evidence="6">
    <location>
        <position position="67"/>
    </location>
    <ligand>
        <name>Ca(2+)</name>
        <dbReference type="ChEBI" id="CHEBI:29108"/>
        <label>1</label>
    </ligand>
</feature>
<name>A0A2U1NN01_ARTAN</name>
<dbReference type="GO" id="GO:0009651">
    <property type="term" value="P:response to salt stress"/>
    <property type="evidence" value="ECO:0007669"/>
    <property type="project" value="TreeGrafter"/>
</dbReference>
<dbReference type="FunFam" id="1.10.220.10:FF:000006">
    <property type="entry name" value="Annexin"/>
    <property type="match status" value="1"/>
</dbReference>
<feature type="binding site" evidence="6">
    <location>
        <position position="295"/>
    </location>
    <ligand>
        <name>Ca(2+)</name>
        <dbReference type="ChEBI" id="CHEBI:29108"/>
        <label>3</label>
    </ligand>
</feature>
<comment type="caution">
    <text evidence="8">The sequence shown here is derived from an EMBL/GenBank/DDBJ whole genome shotgun (WGS) entry which is preliminary data.</text>
</comment>
<dbReference type="PANTHER" id="PTHR10502:SF193">
    <property type="entry name" value="ANNEXIN D8"/>
    <property type="match status" value="1"/>
</dbReference>
<sequence length="314" mass="36182">MATLIAYEDASPSADAELLKKACHGWGTDEKAVISILGHRNATQRKLIRQAYQEIYQEDLVKRLEHELSGHLERAVYRWNLDPADRDAVLANVALRNENRDHKVIIELAFTLSPEELFAVKCAYQCRYKRSLEEDIASHTSSELRKLLVGLVSIHRYQGNEVNLKLANLESNILRSAIEEKAFNHEEILRIITTRSKPQLMATLNHYKDEHGCSITKHLKDDRADEYTETLRTTIRCMINPIKYFEKVIRNAIKKSGTNEDALTRVIVTRAEKDLKEIMEQYYKRNSVPLDQAVAKETSGDYKRFLLTLLGKED</sequence>